<comment type="caution">
    <text evidence="1">The sequence shown here is derived from an EMBL/GenBank/DDBJ whole genome shotgun (WGS) entry which is preliminary data.</text>
</comment>
<evidence type="ECO:0000313" key="1">
    <source>
        <dbReference type="EMBL" id="PED16339.1"/>
    </source>
</evidence>
<dbReference type="EMBL" id="NUPM01000005">
    <property type="protein sequence ID" value="PGZ04911.1"/>
    <property type="molecule type" value="Genomic_DNA"/>
</dbReference>
<dbReference type="Proteomes" id="UP000223445">
    <property type="component" value="Unassembled WGS sequence"/>
</dbReference>
<dbReference type="RefSeq" id="WP_097876926.1">
    <property type="nucleotide sequence ID" value="NZ_NUIV01000047.1"/>
</dbReference>
<gene>
    <name evidence="2" type="ORF">COE48_04845</name>
    <name evidence="1" type="ORF">CON01_00385</name>
</gene>
<reference evidence="3 4" key="1">
    <citation type="submission" date="2017-09" db="EMBL/GenBank/DDBJ databases">
        <title>Large-scale bioinformatics analysis of Bacillus genomes uncovers conserved roles of natural products in bacterial physiology.</title>
        <authorList>
            <consortium name="Agbiome Team Llc"/>
            <person name="Bleich R.M."/>
            <person name="Grubbs K.J."/>
            <person name="Santa Maria K.C."/>
            <person name="Allen S.E."/>
            <person name="Farag S."/>
            <person name="Shank E.A."/>
            <person name="Bowers A."/>
        </authorList>
    </citation>
    <scope>NUCLEOTIDE SEQUENCE [LARGE SCALE GENOMIC DNA]</scope>
    <source>
        <strain evidence="2 4">AFS030179</strain>
        <strain evidence="1 3">AFS094940</strain>
    </source>
</reference>
<evidence type="ECO:0000313" key="3">
    <source>
        <dbReference type="Proteomes" id="UP000220127"/>
    </source>
</evidence>
<proteinExistence type="predicted"/>
<sequence length="109" mass="13026">MKLYLLKFDDNWADEMDLDGHMVLTEEQHEKFQERVKRAAPFTFYVGTNEEIEYDETDELEGAYEIEEITEEDRKVLQKLSLTSTGFAAQFFDNVCRYGDENYDRESDW</sequence>
<name>A0A9X6U4L7_BACTU</name>
<dbReference type="Proteomes" id="UP000220127">
    <property type="component" value="Unassembled WGS sequence"/>
</dbReference>
<evidence type="ECO:0000313" key="4">
    <source>
        <dbReference type="Proteomes" id="UP000223445"/>
    </source>
</evidence>
<dbReference type="EMBL" id="NVMD01000002">
    <property type="protein sequence ID" value="PED16339.1"/>
    <property type="molecule type" value="Genomic_DNA"/>
</dbReference>
<accession>A0A9X6U4L7</accession>
<dbReference type="AlphaFoldDB" id="A0A9X6U4L7"/>
<protein>
    <submittedName>
        <fullName evidence="1">Uncharacterized protein</fullName>
    </submittedName>
</protein>
<organism evidence="1 3">
    <name type="scientific">Bacillus thuringiensis</name>
    <dbReference type="NCBI Taxonomy" id="1428"/>
    <lineage>
        <taxon>Bacteria</taxon>
        <taxon>Bacillati</taxon>
        <taxon>Bacillota</taxon>
        <taxon>Bacilli</taxon>
        <taxon>Bacillales</taxon>
        <taxon>Bacillaceae</taxon>
        <taxon>Bacillus</taxon>
        <taxon>Bacillus cereus group</taxon>
    </lineage>
</organism>
<evidence type="ECO:0000313" key="2">
    <source>
        <dbReference type="EMBL" id="PGZ04911.1"/>
    </source>
</evidence>